<dbReference type="Pfam" id="PF00646">
    <property type="entry name" value="F-box"/>
    <property type="match status" value="1"/>
</dbReference>
<reference evidence="4" key="1">
    <citation type="submission" date="2021-01" db="EMBL/GenBank/DDBJ databases">
        <authorList>
            <person name="Corre E."/>
            <person name="Pelletier E."/>
            <person name="Niang G."/>
            <person name="Scheremetjew M."/>
            <person name="Finn R."/>
            <person name="Kale V."/>
            <person name="Holt S."/>
            <person name="Cochrane G."/>
            <person name="Meng A."/>
            <person name="Brown T."/>
            <person name="Cohen L."/>
        </authorList>
    </citation>
    <scope>NUCLEOTIDE SEQUENCE</scope>
    <source>
        <strain evidence="4">CCMP 2712</strain>
    </source>
</reference>
<evidence type="ECO:0000256" key="2">
    <source>
        <dbReference type="ARBA" id="ARBA00022786"/>
    </source>
</evidence>
<organism evidence="4">
    <name type="scientific">Guillardia theta</name>
    <name type="common">Cryptophyte</name>
    <name type="synonym">Cryptomonas phi</name>
    <dbReference type="NCBI Taxonomy" id="55529"/>
    <lineage>
        <taxon>Eukaryota</taxon>
        <taxon>Cryptophyceae</taxon>
        <taxon>Pyrenomonadales</taxon>
        <taxon>Geminigeraceae</taxon>
        <taxon>Guillardia</taxon>
    </lineage>
</organism>
<proteinExistence type="predicted"/>
<dbReference type="UniPathway" id="UPA00143"/>
<gene>
    <name evidence="4" type="ORF">GTHE00462_LOCUS7009</name>
</gene>
<keyword evidence="2" id="KW-0833">Ubl conjugation pathway</keyword>
<protein>
    <recommendedName>
        <fullName evidence="3">F-box domain-containing protein</fullName>
    </recommendedName>
</protein>
<comment type="pathway">
    <text evidence="1">Protein modification; protein ubiquitination.</text>
</comment>
<feature type="domain" description="F-box" evidence="3">
    <location>
        <begin position="19"/>
        <end position="66"/>
    </location>
</feature>
<dbReference type="InterPro" id="IPR045048">
    <property type="entry name" value="FBXO31/39"/>
</dbReference>
<dbReference type="SUPFAM" id="SSF81383">
    <property type="entry name" value="F-box domain"/>
    <property type="match status" value="1"/>
</dbReference>
<dbReference type="PROSITE" id="PS50181">
    <property type="entry name" value="FBOX"/>
    <property type="match status" value="1"/>
</dbReference>
<sequence length="479" mass="53773">MSWAVLRYLRTQGVPGFQPLPLFDLDDEILLRIMENMPPKFLLRTVSTVNRRLLTLADDDMLWQQKIRELPWQLNEKLVATWFRNLGSNKRVFRLLSQVGWLHGYWVLDNKPRGGMLRVEIRETDIVASLMIPHLNGHDPMEVQPIRKFDMITPFTMAVEASGLVLVTCGNTLAAKDFFGFTGSSNLDIQARVNIFTRGSSGSLFCKLVGRGDMKHSYLCHESSPLRQEIPAAPKRTRDIRRRTGYMQDHYSSPSYSTGALMLCKNQSAVPRPAIKDPSEFDPRELQGLWRGAYGPHGTELICVSVCNLISSRFTELVGLKCTGDPNVPSGELTFRAPLNCDAPLVSDASDPGMLPVPGMPNGLKKMYHCTCNFHCDCPRSCRGSRDDAIPVKAVYDGLALVAEHGFVNPTWNSGMVVVLDDNSGDMLLVWKGLFSVRFQRMNDQSWNQYVHEHVEGQTMPCHETLEVAAALDAMDIDN</sequence>
<dbReference type="Gene3D" id="1.20.1280.50">
    <property type="match status" value="1"/>
</dbReference>
<dbReference type="InterPro" id="IPR001810">
    <property type="entry name" value="F-box_dom"/>
</dbReference>
<dbReference type="GO" id="GO:0016567">
    <property type="term" value="P:protein ubiquitination"/>
    <property type="evidence" value="ECO:0007669"/>
    <property type="project" value="UniProtKB-UniPathway"/>
</dbReference>
<evidence type="ECO:0000259" key="3">
    <source>
        <dbReference type="PROSITE" id="PS50181"/>
    </source>
</evidence>
<dbReference type="PANTHER" id="PTHR10706:SF130">
    <property type="entry name" value="F-BOX ONLY PROTEIN 31"/>
    <property type="match status" value="1"/>
</dbReference>
<dbReference type="SMART" id="SM00256">
    <property type="entry name" value="FBOX"/>
    <property type="match status" value="1"/>
</dbReference>
<evidence type="ECO:0000256" key="1">
    <source>
        <dbReference type="ARBA" id="ARBA00004906"/>
    </source>
</evidence>
<dbReference type="AlphaFoldDB" id="A0A7S4JQE8"/>
<dbReference type="Pfam" id="PF12014">
    <property type="entry name" value="Cyclin_D1_bind"/>
    <property type="match status" value="1"/>
</dbReference>
<name>A0A7S4JQE8_GUITH</name>
<dbReference type="PANTHER" id="PTHR10706">
    <property type="entry name" value="F-BOX FAMILY PROTEIN"/>
    <property type="match status" value="1"/>
</dbReference>
<accession>A0A7S4JQE8</accession>
<dbReference type="InterPro" id="IPR036047">
    <property type="entry name" value="F-box-like_dom_sf"/>
</dbReference>
<dbReference type="EMBL" id="HBKN01008926">
    <property type="protein sequence ID" value="CAE2271080.1"/>
    <property type="molecule type" value="Transcribed_RNA"/>
</dbReference>
<evidence type="ECO:0000313" key="4">
    <source>
        <dbReference type="EMBL" id="CAE2271080.1"/>
    </source>
</evidence>